<name>A0ABM1RZH5_LIMPO</name>
<evidence type="ECO:0000256" key="1">
    <source>
        <dbReference type="SAM" id="MobiDB-lite"/>
    </source>
</evidence>
<protein>
    <submittedName>
        <fullName evidence="3">Uncharacterized protein LOC111084330</fullName>
    </submittedName>
</protein>
<feature type="region of interest" description="Disordered" evidence="1">
    <location>
        <begin position="58"/>
        <end position="126"/>
    </location>
</feature>
<evidence type="ECO:0000313" key="3">
    <source>
        <dbReference type="RefSeq" id="XP_022236780.1"/>
    </source>
</evidence>
<proteinExistence type="predicted"/>
<dbReference type="GeneID" id="111084330"/>
<feature type="compositionally biased region" description="Acidic residues" evidence="1">
    <location>
        <begin position="115"/>
        <end position="126"/>
    </location>
</feature>
<reference evidence="3" key="1">
    <citation type="submission" date="2025-08" db="UniProtKB">
        <authorList>
            <consortium name="RefSeq"/>
        </authorList>
    </citation>
    <scope>IDENTIFICATION</scope>
    <source>
        <tissue evidence="3">Muscle</tissue>
    </source>
</reference>
<feature type="compositionally biased region" description="Low complexity" evidence="1">
    <location>
        <begin position="216"/>
        <end position="227"/>
    </location>
</feature>
<sequence length="280" mass="31413">MSRNLPLCHQVTGRSIENLKHFKFREEETNFSDTKDLCGNTDPVSKCNSHEIQQTTYSVNKSMPDLSQSKGKQVRCAHHSSSSESCETTSLSTSPRLSSIPHHETRNSAFRSDDNADDSDYDDVIESDPDDVIRQAYHESNKHAMSVLITSESGSVRRKPTGRSKSDVGYRYSRNQPSLKFHRMTNRCSPELERFFDSMGLESSIWKQLTGSSTTSSPPQFFGSGSSINTDDHRSQVCSEDSMQDNLSNKDGLRGQDLLDHGPVETSIIEKKCSCHKMAF</sequence>
<feature type="compositionally biased region" description="Low complexity" evidence="1">
    <location>
        <begin position="80"/>
        <end position="99"/>
    </location>
</feature>
<feature type="region of interest" description="Disordered" evidence="1">
    <location>
        <begin position="210"/>
        <end position="258"/>
    </location>
</feature>
<dbReference type="Proteomes" id="UP000694941">
    <property type="component" value="Unplaced"/>
</dbReference>
<accession>A0ABM1RZH5</accession>
<feature type="compositionally biased region" description="Polar residues" evidence="1">
    <location>
        <begin position="236"/>
        <end position="249"/>
    </location>
</feature>
<feature type="compositionally biased region" description="Polar residues" evidence="1">
    <location>
        <begin position="58"/>
        <end position="71"/>
    </location>
</feature>
<feature type="compositionally biased region" description="Basic and acidic residues" evidence="1">
    <location>
        <begin position="101"/>
        <end position="114"/>
    </location>
</feature>
<evidence type="ECO:0000313" key="2">
    <source>
        <dbReference type="Proteomes" id="UP000694941"/>
    </source>
</evidence>
<organism evidence="2 3">
    <name type="scientific">Limulus polyphemus</name>
    <name type="common">Atlantic horseshoe crab</name>
    <dbReference type="NCBI Taxonomy" id="6850"/>
    <lineage>
        <taxon>Eukaryota</taxon>
        <taxon>Metazoa</taxon>
        <taxon>Ecdysozoa</taxon>
        <taxon>Arthropoda</taxon>
        <taxon>Chelicerata</taxon>
        <taxon>Merostomata</taxon>
        <taxon>Xiphosura</taxon>
        <taxon>Limulidae</taxon>
        <taxon>Limulus</taxon>
    </lineage>
</organism>
<keyword evidence="2" id="KW-1185">Reference proteome</keyword>
<gene>
    <name evidence="3" type="primary">LOC111084330</name>
</gene>
<dbReference type="RefSeq" id="XP_022236780.1">
    <property type="nucleotide sequence ID" value="XM_022381072.1"/>
</dbReference>